<dbReference type="EMBL" id="MPUH01000578">
    <property type="protein sequence ID" value="OMJ77395.1"/>
    <property type="molecule type" value="Genomic_DNA"/>
</dbReference>
<dbReference type="Proteomes" id="UP000187209">
    <property type="component" value="Unassembled WGS sequence"/>
</dbReference>
<evidence type="ECO:0000313" key="3">
    <source>
        <dbReference type="Proteomes" id="UP000187209"/>
    </source>
</evidence>
<evidence type="ECO:0000256" key="1">
    <source>
        <dbReference type="SAM" id="SignalP"/>
    </source>
</evidence>
<accession>A0A1R2BLH8</accession>
<sequence>MKARFILLMSTVFIAMSSIVTLESQCGNFVDTCEECQFLFKNKPQCLNYCINYNNCCSEAIVMSELSSLCSKCLDVDSFDYPDCVYKNCPKSLSQKVEQLAINSLHSFGKQALPSKSFCSSSSSSFCIYYSSPTSLSSISFSSESNCETCKNYKGSFYSNCVYFYCRNEISSQYLSSSNLIQETSLSECTDACYYDWYYFQHDYSTCVKYNCKKSSSKAYTSIYLLAETSTKISQCEACYYYYKNNDLTSCSMSFCHEEIINGNKLFSQNDIKTSYCTDCNQFWQQGYYDDYYECVNWYCKDLINEKTLEFFKGQRTFTSARGGQYNDCIKCEKDYQGQAKEECIYYFCAEKILGSSMIQEIKENLCIDNCYQSYVENYYSYEEYYSCAYDYCKEGLFEMYKVYLDKIEKITNVVCEECDMIESGYLCEKCLWYDPMDEKFRYAVIPDSTLAQLGEGENMEGLIGFAIEYNGELENFACKKCESTGKEVFACEFCACEEGGVEGLWDEKKQVFTYFIKSEEESQETEFLNMSGMQIGVGIFMVGTVGVFKYWRKRKGLEGCQNEKEVEYRILS</sequence>
<protein>
    <submittedName>
        <fullName evidence="2">Uncharacterized protein</fullName>
    </submittedName>
</protein>
<gene>
    <name evidence="2" type="ORF">SteCoe_23044</name>
</gene>
<comment type="caution">
    <text evidence="2">The sequence shown here is derived from an EMBL/GenBank/DDBJ whole genome shotgun (WGS) entry which is preliminary data.</text>
</comment>
<keyword evidence="3" id="KW-1185">Reference proteome</keyword>
<dbReference type="AlphaFoldDB" id="A0A1R2BLH8"/>
<keyword evidence="1" id="KW-0732">Signal</keyword>
<organism evidence="2 3">
    <name type="scientific">Stentor coeruleus</name>
    <dbReference type="NCBI Taxonomy" id="5963"/>
    <lineage>
        <taxon>Eukaryota</taxon>
        <taxon>Sar</taxon>
        <taxon>Alveolata</taxon>
        <taxon>Ciliophora</taxon>
        <taxon>Postciliodesmatophora</taxon>
        <taxon>Heterotrichea</taxon>
        <taxon>Heterotrichida</taxon>
        <taxon>Stentoridae</taxon>
        <taxon>Stentor</taxon>
    </lineage>
</organism>
<reference evidence="2 3" key="1">
    <citation type="submission" date="2016-11" db="EMBL/GenBank/DDBJ databases">
        <title>The macronuclear genome of Stentor coeruleus: a giant cell with tiny introns.</title>
        <authorList>
            <person name="Slabodnick M."/>
            <person name="Ruby J.G."/>
            <person name="Reiff S.B."/>
            <person name="Swart E.C."/>
            <person name="Gosai S."/>
            <person name="Prabakaran S."/>
            <person name="Witkowska E."/>
            <person name="Larue G.E."/>
            <person name="Fisher S."/>
            <person name="Freeman R.M."/>
            <person name="Gunawardena J."/>
            <person name="Chu W."/>
            <person name="Stover N.A."/>
            <person name="Gregory B.D."/>
            <person name="Nowacki M."/>
            <person name="Derisi J."/>
            <person name="Roy S.W."/>
            <person name="Marshall W.F."/>
            <person name="Sood P."/>
        </authorList>
    </citation>
    <scope>NUCLEOTIDE SEQUENCE [LARGE SCALE GENOMIC DNA]</scope>
    <source>
        <strain evidence="2">WM001</strain>
    </source>
</reference>
<evidence type="ECO:0000313" key="2">
    <source>
        <dbReference type="EMBL" id="OMJ77395.1"/>
    </source>
</evidence>
<name>A0A1R2BLH8_9CILI</name>
<feature type="signal peptide" evidence="1">
    <location>
        <begin position="1"/>
        <end position="24"/>
    </location>
</feature>
<feature type="chain" id="PRO_5013045596" evidence="1">
    <location>
        <begin position="25"/>
        <end position="573"/>
    </location>
</feature>
<proteinExistence type="predicted"/>